<gene>
    <name evidence="15" type="ORF">BJ878DRAFT_506012</name>
</gene>
<protein>
    <recommendedName>
        <fullName evidence="9">Replication protein A subunit</fullName>
    </recommendedName>
</protein>
<proteinExistence type="inferred from homology"/>
<dbReference type="GO" id="GO:0006310">
    <property type="term" value="P:DNA recombination"/>
    <property type="evidence" value="ECO:0007669"/>
    <property type="project" value="InterPro"/>
</dbReference>
<dbReference type="CDD" id="cd04477">
    <property type="entry name" value="RPA1N"/>
    <property type="match status" value="1"/>
</dbReference>
<dbReference type="Pfam" id="PF01336">
    <property type="entry name" value="tRNA_anti-codon"/>
    <property type="match status" value="1"/>
</dbReference>
<evidence type="ECO:0000256" key="4">
    <source>
        <dbReference type="ARBA" id="ARBA00022723"/>
    </source>
</evidence>
<dbReference type="GO" id="GO:0006260">
    <property type="term" value="P:DNA replication"/>
    <property type="evidence" value="ECO:0007669"/>
    <property type="project" value="UniProtKB-KW"/>
</dbReference>
<keyword evidence="5 9" id="KW-0863">Zinc-finger</keyword>
<evidence type="ECO:0000259" key="13">
    <source>
        <dbReference type="Pfam" id="PF08646"/>
    </source>
</evidence>
<dbReference type="AlphaFoldDB" id="A0A9P7Z393"/>
<dbReference type="GO" id="GO:0008270">
    <property type="term" value="F:zinc ion binding"/>
    <property type="evidence" value="ECO:0007669"/>
    <property type="project" value="UniProtKB-KW"/>
</dbReference>
<dbReference type="Gene3D" id="2.40.50.140">
    <property type="entry name" value="Nucleic acid-binding proteins"/>
    <property type="match status" value="4"/>
</dbReference>
<keyword evidence="7 9" id="KW-0238">DNA-binding</keyword>
<feature type="domain" description="Replication factor-A protein 1 N-terminal" evidence="12">
    <location>
        <begin position="13"/>
        <end position="115"/>
    </location>
</feature>
<comment type="subunit">
    <text evidence="9">Component of the heterotrimeric canonical replication protein A complex (RPA).</text>
</comment>
<feature type="domain" description="Replication factor A C-terminal" evidence="13">
    <location>
        <begin position="457"/>
        <end position="601"/>
    </location>
</feature>
<keyword evidence="3 9" id="KW-0235">DNA replication</keyword>
<dbReference type="CDD" id="cd04476">
    <property type="entry name" value="RPA1_DBD_C"/>
    <property type="match status" value="1"/>
</dbReference>
<dbReference type="GO" id="GO:0006281">
    <property type="term" value="P:DNA repair"/>
    <property type="evidence" value="ECO:0007669"/>
    <property type="project" value="InterPro"/>
</dbReference>
<dbReference type="Pfam" id="PF16900">
    <property type="entry name" value="REPA_OB_2"/>
    <property type="match status" value="1"/>
</dbReference>
<organism evidence="15 16">
    <name type="scientific">Calycina marina</name>
    <dbReference type="NCBI Taxonomy" id="1763456"/>
    <lineage>
        <taxon>Eukaryota</taxon>
        <taxon>Fungi</taxon>
        <taxon>Dikarya</taxon>
        <taxon>Ascomycota</taxon>
        <taxon>Pezizomycotina</taxon>
        <taxon>Leotiomycetes</taxon>
        <taxon>Helotiales</taxon>
        <taxon>Pezizellaceae</taxon>
        <taxon>Calycina</taxon>
    </lineage>
</organism>
<dbReference type="GO" id="GO:0003697">
    <property type="term" value="F:single-stranded DNA binding"/>
    <property type="evidence" value="ECO:0007669"/>
    <property type="project" value="UniProtKB-ARBA"/>
</dbReference>
<evidence type="ECO:0000313" key="16">
    <source>
        <dbReference type="Proteomes" id="UP000887226"/>
    </source>
</evidence>
<evidence type="ECO:0000256" key="3">
    <source>
        <dbReference type="ARBA" id="ARBA00022705"/>
    </source>
</evidence>
<dbReference type="GO" id="GO:0005662">
    <property type="term" value="C:DNA replication factor A complex"/>
    <property type="evidence" value="ECO:0007669"/>
    <property type="project" value="UniProtKB-ARBA"/>
</dbReference>
<dbReference type="FunFam" id="2.40.50.140:FF:000064">
    <property type="entry name" value="Replication protein A subunit"/>
    <property type="match status" value="1"/>
</dbReference>
<dbReference type="EMBL" id="MU253902">
    <property type="protein sequence ID" value="KAG9244496.1"/>
    <property type="molecule type" value="Genomic_DNA"/>
</dbReference>
<reference evidence="15" key="1">
    <citation type="journal article" date="2021" name="IMA Fungus">
        <title>Genomic characterization of three marine fungi, including Emericellopsis atlantica sp. nov. with signatures of a generalist lifestyle and marine biomass degradation.</title>
        <authorList>
            <person name="Hagestad O.C."/>
            <person name="Hou L."/>
            <person name="Andersen J.H."/>
            <person name="Hansen E.H."/>
            <person name="Altermark B."/>
            <person name="Li C."/>
            <person name="Kuhnert E."/>
            <person name="Cox R.J."/>
            <person name="Crous P.W."/>
            <person name="Spatafora J.W."/>
            <person name="Lail K."/>
            <person name="Amirebrahimi M."/>
            <person name="Lipzen A."/>
            <person name="Pangilinan J."/>
            <person name="Andreopoulos W."/>
            <person name="Hayes R.D."/>
            <person name="Ng V."/>
            <person name="Grigoriev I.V."/>
            <person name="Jackson S.A."/>
            <person name="Sutton T.D.S."/>
            <person name="Dobson A.D.W."/>
            <person name="Rama T."/>
        </authorList>
    </citation>
    <scope>NUCLEOTIDE SEQUENCE</scope>
    <source>
        <strain evidence="15">TRa3180A</strain>
    </source>
</reference>
<evidence type="ECO:0000256" key="1">
    <source>
        <dbReference type="ARBA" id="ARBA00004123"/>
    </source>
</evidence>
<keyword evidence="6 9" id="KW-0862">Zinc</keyword>
<dbReference type="InterPro" id="IPR012340">
    <property type="entry name" value="NA-bd_OB-fold"/>
</dbReference>
<comment type="function">
    <text evidence="9">As part of the replication protein A (RPA/RP-A), a single-stranded DNA-binding heterotrimeric complex, may play an essential role in DNA replication, recombination and repair. Binds and stabilizes single-stranded DNA intermediates, preventing complementary DNA reannealing and recruiting different proteins involved in DNA metabolism.</text>
</comment>
<accession>A0A9P7Z393</accession>
<dbReference type="GO" id="GO:0000781">
    <property type="term" value="C:chromosome, telomeric region"/>
    <property type="evidence" value="ECO:0007669"/>
    <property type="project" value="UniProtKB-ARBA"/>
</dbReference>
<dbReference type="SUPFAM" id="SSF50249">
    <property type="entry name" value="Nucleic acid-binding proteins"/>
    <property type="match status" value="4"/>
</dbReference>
<dbReference type="InterPro" id="IPR004365">
    <property type="entry name" value="NA-bd_OB_tRNA"/>
</dbReference>
<dbReference type="NCBIfam" id="TIGR00617">
    <property type="entry name" value="rpa1"/>
    <property type="match status" value="1"/>
</dbReference>
<dbReference type="CDD" id="cd04475">
    <property type="entry name" value="RPA1_DBD_B"/>
    <property type="match status" value="1"/>
</dbReference>
<evidence type="ECO:0000259" key="11">
    <source>
        <dbReference type="Pfam" id="PF01336"/>
    </source>
</evidence>
<dbReference type="Proteomes" id="UP000887226">
    <property type="component" value="Unassembled WGS sequence"/>
</dbReference>
<dbReference type="FunFam" id="2.40.50.140:FF:000117">
    <property type="entry name" value="Replication protein A subunit"/>
    <property type="match status" value="1"/>
</dbReference>
<dbReference type="GO" id="GO:0007004">
    <property type="term" value="P:telomere maintenance via telomerase"/>
    <property type="evidence" value="ECO:0007669"/>
    <property type="project" value="UniProtKB-ARBA"/>
</dbReference>
<sequence length="612" mass="68029">MTDQRVAAARAQITTGALDAIFNENSNLENRFPVPVFQCVQIKKLGSQGDSNPERYRIVLSDVSNFVQSMLATQANHVVHDDKLKKGSIVRLKSYQANAVKGKRILIVLDLEVIEHLGEMDKIGEPVALMVKEEQDIKPMNTTISGDGFYGNSGGKPQQQQQQVQKSLPSRPTGNTSIYPIEGLSPYHNKWTIKARVTNKSDIKTWHKQTGDGKLFSVNLLDQSGEIKATGFNDQCDLLYEQLQEGSVYYISGCKVQFAKKQFSTLPNDYELTFERDSVVEKAEDSDEVPQVQYNFSTVGDLQTIEKDATIDIIAVLKEVHEVSQIVSKTTSRPYDKRDLTIVDESGYSVRMTIWGKGAVSFDANPEAVVAFKGVKVGDFGGRSLSLLSSGSMAVDPDIPEAHRLKGWYDSNGRTNNFASHSNLASAVAAGGRTDVIKTIAEVRDENLGLNGEEADYFTTKATVVYVKNENFAYPGCMSEGCSKKVIDVGDGWRCEKCNIVHPRPEYRYIMQASINDPFGQIYVSCFDDQARVILGRTADELMEMAENDPAAKDKVFEDSICKSYNFRCKAKMDTFQDQQRVRYQALSVTPLDYAKEATKLAALIDSYHLTG</sequence>
<keyword evidence="4 9" id="KW-0479">Metal-binding</keyword>
<evidence type="ECO:0000256" key="9">
    <source>
        <dbReference type="RuleBase" id="RU364130"/>
    </source>
</evidence>
<dbReference type="Pfam" id="PF04057">
    <property type="entry name" value="Rep-A_N"/>
    <property type="match status" value="1"/>
</dbReference>
<dbReference type="FunFam" id="2.40.50.140:FF:000041">
    <property type="entry name" value="Replication protein A subunit"/>
    <property type="match status" value="1"/>
</dbReference>
<dbReference type="Pfam" id="PF08646">
    <property type="entry name" value="Rep_fac-A_C"/>
    <property type="match status" value="1"/>
</dbReference>
<feature type="region of interest" description="Disordered" evidence="10">
    <location>
        <begin position="142"/>
        <end position="181"/>
    </location>
</feature>
<dbReference type="InterPro" id="IPR013955">
    <property type="entry name" value="Rep_factor-A_C"/>
</dbReference>
<comment type="caution">
    <text evidence="15">The sequence shown here is derived from an EMBL/GenBank/DDBJ whole genome shotgun (WGS) entry which is preliminary data.</text>
</comment>
<evidence type="ECO:0000259" key="12">
    <source>
        <dbReference type="Pfam" id="PF04057"/>
    </source>
</evidence>
<keyword evidence="8 9" id="KW-0539">Nucleus</keyword>
<evidence type="ECO:0000256" key="8">
    <source>
        <dbReference type="ARBA" id="ARBA00023242"/>
    </source>
</evidence>
<feature type="domain" description="OB" evidence="11">
    <location>
        <begin position="191"/>
        <end position="271"/>
    </location>
</feature>
<evidence type="ECO:0000259" key="14">
    <source>
        <dbReference type="Pfam" id="PF16900"/>
    </source>
</evidence>
<evidence type="ECO:0000256" key="7">
    <source>
        <dbReference type="ARBA" id="ARBA00023125"/>
    </source>
</evidence>
<name>A0A9P7Z393_9HELO</name>
<dbReference type="FunFam" id="2.40.50.140:FF:000090">
    <property type="entry name" value="Replication protein A subunit"/>
    <property type="match status" value="1"/>
</dbReference>
<comment type="subcellular location">
    <subcellularLocation>
        <location evidence="1 9">Nucleus</location>
    </subcellularLocation>
</comment>
<evidence type="ECO:0000256" key="5">
    <source>
        <dbReference type="ARBA" id="ARBA00022771"/>
    </source>
</evidence>
<comment type="similarity">
    <text evidence="2 9">Belongs to the replication factor A protein 1 family.</text>
</comment>
<dbReference type="InterPro" id="IPR004591">
    <property type="entry name" value="Rfa1"/>
</dbReference>
<dbReference type="OrthoDB" id="1751331at2759"/>
<dbReference type="PANTHER" id="PTHR47165:SF4">
    <property type="entry name" value="OS03G0429900 PROTEIN"/>
    <property type="match status" value="1"/>
</dbReference>
<evidence type="ECO:0000256" key="6">
    <source>
        <dbReference type="ARBA" id="ARBA00022833"/>
    </source>
</evidence>
<dbReference type="InterPro" id="IPR047192">
    <property type="entry name" value="Euk_RPA1_DBD_C"/>
</dbReference>
<feature type="compositionally biased region" description="Polar residues" evidence="10">
    <location>
        <begin position="166"/>
        <end position="178"/>
    </location>
</feature>
<evidence type="ECO:0000313" key="15">
    <source>
        <dbReference type="EMBL" id="KAG9244496.1"/>
    </source>
</evidence>
<evidence type="ECO:0000256" key="10">
    <source>
        <dbReference type="SAM" id="MobiDB-lite"/>
    </source>
</evidence>
<dbReference type="InterPro" id="IPR007199">
    <property type="entry name" value="Rep_factor-A_N"/>
</dbReference>
<dbReference type="InterPro" id="IPR031657">
    <property type="entry name" value="REPA_OB_2"/>
</dbReference>
<evidence type="ECO:0000256" key="2">
    <source>
        <dbReference type="ARBA" id="ARBA00005690"/>
    </source>
</evidence>
<keyword evidence="16" id="KW-1185">Reference proteome</keyword>
<dbReference type="CDD" id="cd04474">
    <property type="entry name" value="RPA1_DBD_A"/>
    <property type="match status" value="1"/>
</dbReference>
<dbReference type="PANTHER" id="PTHR47165">
    <property type="entry name" value="OS03G0429900 PROTEIN"/>
    <property type="match status" value="1"/>
</dbReference>
<feature type="domain" description="Replication protein A OB" evidence="14">
    <location>
        <begin position="300"/>
        <end position="396"/>
    </location>
</feature>